<accession>A0A255GA61</accession>
<dbReference type="PANTHER" id="PTHR48075">
    <property type="entry name" value="3-HYDROXYACYL-COA DEHYDROGENASE FAMILY PROTEIN"/>
    <property type="match status" value="1"/>
</dbReference>
<sequence length="307" mass="32157">MMDRTDEEDLMPDQPDTEHRLDPIAVVGAGQMGAGIAEVLARAGNQVRLVDARPGVADQVTERLAISTLRPAEILAEAVLGAGLVVEAVSEDLQVKADLLGELGRLAPAAIIASNSSTFGPSELAPHAADPARLVVAHFFYPATVVPLIELVPSEHSDPGVLDAVQDLLTGAGRTVVRLRRDVPGFVANRLQAALLREAIHLVEEGVLDVAGIDEIVTASIGVRWSLAGPFRISDLGGLDVWAAVCGRLWPDLGTDTVPTWLQQRVAAGELGAKSGRGAYDPAEPAGEAYLRGLAERYAESAGPDGS</sequence>
<dbReference type="Gene3D" id="3.40.50.720">
    <property type="entry name" value="NAD(P)-binding Rossmann-like Domain"/>
    <property type="match status" value="1"/>
</dbReference>
<dbReference type="Pfam" id="PF00725">
    <property type="entry name" value="3HCDH"/>
    <property type="match status" value="1"/>
</dbReference>
<evidence type="ECO:0000256" key="3">
    <source>
        <dbReference type="ARBA" id="ARBA00023002"/>
    </source>
</evidence>
<feature type="site" description="Important for catalytic activity" evidence="4">
    <location>
        <position position="138"/>
    </location>
</feature>
<dbReference type="GO" id="GO:0070403">
    <property type="term" value="F:NAD+ binding"/>
    <property type="evidence" value="ECO:0007669"/>
    <property type="project" value="InterPro"/>
</dbReference>
<dbReference type="InterPro" id="IPR022694">
    <property type="entry name" value="3-OHacyl-CoA_DH"/>
</dbReference>
<feature type="domain" description="3-hydroxyacyl-CoA dehydrogenase NAD binding" evidence="6">
    <location>
        <begin position="66"/>
        <end position="182"/>
    </location>
</feature>
<dbReference type="InterPro" id="IPR006108">
    <property type="entry name" value="3HC_DH_C"/>
</dbReference>
<keyword evidence="8" id="KW-1185">Reference proteome</keyword>
<dbReference type="PIRSF" id="PIRSF000105">
    <property type="entry name" value="HCDH"/>
    <property type="match status" value="1"/>
</dbReference>
<dbReference type="GO" id="GO:0008691">
    <property type="term" value="F:3-hydroxybutyryl-CoA dehydrogenase activity"/>
    <property type="evidence" value="ECO:0007669"/>
    <property type="project" value="TreeGrafter"/>
</dbReference>
<dbReference type="PROSITE" id="PS00067">
    <property type="entry name" value="3HCDH"/>
    <property type="match status" value="1"/>
</dbReference>
<dbReference type="PANTHER" id="PTHR48075:SF5">
    <property type="entry name" value="3-HYDROXYBUTYRYL-COA DEHYDROGENASE"/>
    <property type="match status" value="1"/>
</dbReference>
<dbReference type="Proteomes" id="UP000215896">
    <property type="component" value="Unassembled WGS sequence"/>
</dbReference>
<feature type="domain" description="3-hydroxyacyl-CoA dehydrogenase NAD binding" evidence="6">
    <location>
        <begin position="24"/>
        <end position="65"/>
    </location>
</feature>
<evidence type="ECO:0000313" key="8">
    <source>
        <dbReference type="Proteomes" id="UP000215896"/>
    </source>
</evidence>
<keyword evidence="3" id="KW-0560">Oxidoreductase</keyword>
<evidence type="ECO:0000256" key="2">
    <source>
        <dbReference type="ARBA" id="ARBA00009463"/>
    </source>
</evidence>
<feature type="domain" description="3-hydroxyacyl-CoA dehydrogenase C-terminal" evidence="5">
    <location>
        <begin position="185"/>
        <end position="281"/>
    </location>
</feature>
<evidence type="ECO:0000313" key="7">
    <source>
        <dbReference type="EMBL" id="OYO12779.1"/>
    </source>
</evidence>
<dbReference type="SUPFAM" id="SSF51735">
    <property type="entry name" value="NAD(P)-binding Rossmann-fold domains"/>
    <property type="match status" value="1"/>
</dbReference>
<dbReference type="InterPro" id="IPR008927">
    <property type="entry name" value="6-PGluconate_DH-like_C_sf"/>
</dbReference>
<name>A0A255GA61_9ACTN</name>
<gene>
    <name evidence="7" type="ORF">CGZ94_12820</name>
</gene>
<dbReference type="InterPro" id="IPR006176">
    <property type="entry name" value="3-OHacyl-CoA_DH_NAD-bd"/>
</dbReference>
<dbReference type="GO" id="GO:0006635">
    <property type="term" value="P:fatty acid beta-oxidation"/>
    <property type="evidence" value="ECO:0007669"/>
    <property type="project" value="TreeGrafter"/>
</dbReference>
<dbReference type="Pfam" id="PF02737">
    <property type="entry name" value="3HCDH_N"/>
    <property type="match status" value="2"/>
</dbReference>
<dbReference type="InterPro" id="IPR013328">
    <property type="entry name" value="6PGD_dom2"/>
</dbReference>
<organism evidence="7 8">
    <name type="scientific">Enemella evansiae</name>
    <dbReference type="NCBI Taxonomy" id="2016499"/>
    <lineage>
        <taxon>Bacteria</taxon>
        <taxon>Bacillati</taxon>
        <taxon>Actinomycetota</taxon>
        <taxon>Actinomycetes</taxon>
        <taxon>Propionibacteriales</taxon>
        <taxon>Propionibacteriaceae</taxon>
        <taxon>Enemella</taxon>
    </lineage>
</organism>
<evidence type="ECO:0000259" key="5">
    <source>
        <dbReference type="Pfam" id="PF00725"/>
    </source>
</evidence>
<comment type="caution">
    <text evidence="7">The sequence shown here is derived from an EMBL/GenBank/DDBJ whole genome shotgun (WGS) entry which is preliminary data.</text>
</comment>
<evidence type="ECO:0000256" key="4">
    <source>
        <dbReference type="PIRSR" id="PIRSR000105-1"/>
    </source>
</evidence>
<dbReference type="EMBL" id="NMVO01000014">
    <property type="protein sequence ID" value="OYO12779.1"/>
    <property type="molecule type" value="Genomic_DNA"/>
</dbReference>
<reference evidence="7 8" key="1">
    <citation type="submission" date="2017-07" db="EMBL/GenBank/DDBJ databases">
        <title>Draft whole genome sequences of clinical Proprionibacteriaceae strains.</title>
        <authorList>
            <person name="Bernier A.-M."/>
            <person name="Bernard K."/>
            <person name="Domingo M.-C."/>
        </authorList>
    </citation>
    <scope>NUCLEOTIDE SEQUENCE [LARGE SCALE GENOMIC DNA]</scope>
    <source>
        <strain evidence="7 8">NML 030167</strain>
    </source>
</reference>
<comment type="pathway">
    <text evidence="1">Lipid metabolism; butanoate metabolism.</text>
</comment>
<comment type="similarity">
    <text evidence="2">Belongs to the 3-hydroxyacyl-CoA dehydrogenase family.</text>
</comment>
<dbReference type="InterPro" id="IPR006180">
    <property type="entry name" value="3-OHacyl-CoA_DH_CS"/>
</dbReference>
<dbReference type="Gene3D" id="1.10.1040.10">
    <property type="entry name" value="N-(1-d-carboxylethyl)-l-norvaline Dehydrogenase, domain 2"/>
    <property type="match status" value="1"/>
</dbReference>
<dbReference type="InterPro" id="IPR036291">
    <property type="entry name" value="NAD(P)-bd_dom_sf"/>
</dbReference>
<evidence type="ECO:0000259" key="6">
    <source>
        <dbReference type="Pfam" id="PF02737"/>
    </source>
</evidence>
<dbReference type="OrthoDB" id="9771883at2"/>
<protein>
    <submittedName>
        <fullName evidence="7">3-hydroxyacyl-CoA dehydrogenase</fullName>
    </submittedName>
</protein>
<proteinExistence type="inferred from homology"/>
<dbReference type="AlphaFoldDB" id="A0A255GA61"/>
<evidence type="ECO:0000256" key="1">
    <source>
        <dbReference type="ARBA" id="ARBA00005086"/>
    </source>
</evidence>
<dbReference type="SUPFAM" id="SSF48179">
    <property type="entry name" value="6-phosphogluconate dehydrogenase C-terminal domain-like"/>
    <property type="match status" value="1"/>
</dbReference>